<dbReference type="STRING" id="1406858.GCA_000710895_05803"/>
<evidence type="ECO:0000256" key="1">
    <source>
        <dbReference type="ARBA" id="ARBA00022801"/>
    </source>
</evidence>
<feature type="active site" evidence="4">
    <location>
        <position position="39"/>
    </location>
</feature>
<sequence>MEPSDVIVVGASAGGVEALREFVRGIPEDATAAVLVVLHMPPRGVSALPAILRRAAGLPVEAARSGSRLCGGRIYTAVPDHHLLVLDGRIVLSHGPTENGHRPGVDALFRSAALAWGPRTAGVVMSGSLDDGTAGLSMIKARGGLAAVQDPKEALYRSMPESAMAQVRVDLALPAAELGAAVMRLLRVRPHRPEPPPPAELDRLELDMDAGRHVVHDRIATSAEPSGLTCPDCSGPLFTMAGGVRYRCLVGHAWTAEALLVEQSVEVEKALWTAVRALDEKERLADRMAADAEHRGDDLIAHRFADQRGEHAHAAEVLRKLLVERRAERSER</sequence>
<organism evidence="6 7">
    <name type="scientific">Nocardia otitidiscaviarum</name>
    <dbReference type="NCBI Taxonomy" id="1823"/>
    <lineage>
        <taxon>Bacteria</taxon>
        <taxon>Bacillati</taxon>
        <taxon>Actinomycetota</taxon>
        <taxon>Actinomycetes</taxon>
        <taxon>Mycobacteriales</taxon>
        <taxon>Nocardiaceae</taxon>
        <taxon>Nocardia</taxon>
    </lineage>
</organism>
<dbReference type="PANTHER" id="PTHR42872:SF6">
    <property type="entry name" value="PROTEIN-GLUTAMATE METHYLESTERASE_PROTEIN-GLUTAMINE GLUTAMINASE"/>
    <property type="match status" value="1"/>
</dbReference>
<dbReference type="EC" id="3.1.1.61" evidence="2"/>
<dbReference type="RefSeq" id="WP_039810227.1">
    <property type="nucleotide sequence ID" value="NZ_UGRY01000002.1"/>
</dbReference>
<dbReference type="Pfam" id="PF01339">
    <property type="entry name" value="CheB_methylest"/>
    <property type="match status" value="1"/>
</dbReference>
<dbReference type="GO" id="GO:0006935">
    <property type="term" value="P:chemotaxis"/>
    <property type="evidence" value="ECO:0007669"/>
    <property type="project" value="UniProtKB-UniRule"/>
</dbReference>
<dbReference type="InterPro" id="IPR000673">
    <property type="entry name" value="Sig_transdc_resp-reg_Me-estase"/>
</dbReference>
<dbReference type="GO" id="GO:0005737">
    <property type="term" value="C:cytoplasm"/>
    <property type="evidence" value="ECO:0007669"/>
    <property type="project" value="InterPro"/>
</dbReference>
<dbReference type="InterPro" id="IPR035909">
    <property type="entry name" value="CheB_C"/>
</dbReference>
<evidence type="ECO:0000313" key="7">
    <source>
        <dbReference type="Proteomes" id="UP000255467"/>
    </source>
</evidence>
<reference evidence="6 7" key="1">
    <citation type="submission" date="2018-06" db="EMBL/GenBank/DDBJ databases">
        <authorList>
            <consortium name="Pathogen Informatics"/>
            <person name="Doyle S."/>
        </authorList>
    </citation>
    <scope>NUCLEOTIDE SEQUENCE [LARGE SCALE GENOMIC DNA]</scope>
    <source>
        <strain evidence="6 7">NCTC1934</strain>
    </source>
</reference>
<dbReference type="AlphaFoldDB" id="A0A378YJR6"/>
<dbReference type="Gene3D" id="3.40.50.180">
    <property type="entry name" value="Methylesterase CheB, C-terminal domain"/>
    <property type="match status" value="1"/>
</dbReference>
<dbReference type="OrthoDB" id="9791760at2"/>
<keyword evidence="1 4" id="KW-0378">Hydrolase</keyword>
<name>A0A378YJR6_9NOCA</name>
<evidence type="ECO:0000313" key="6">
    <source>
        <dbReference type="EMBL" id="SUA77003.1"/>
    </source>
</evidence>
<dbReference type="InterPro" id="IPR011247">
    <property type="entry name" value="Chemotax_prot-Glu_Me-esterase"/>
</dbReference>
<evidence type="ECO:0000256" key="4">
    <source>
        <dbReference type="PROSITE-ProRule" id="PRU00050"/>
    </source>
</evidence>
<gene>
    <name evidence="6" type="primary">cheB_2</name>
    <name evidence="6" type="ORF">NCTC1934_02820</name>
</gene>
<dbReference type="PANTHER" id="PTHR42872">
    <property type="entry name" value="PROTEIN-GLUTAMATE METHYLESTERASE/PROTEIN-GLUTAMINE GLUTAMINASE"/>
    <property type="match status" value="1"/>
</dbReference>
<dbReference type="PROSITE" id="PS50122">
    <property type="entry name" value="CHEB"/>
    <property type="match status" value="1"/>
</dbReference>
<accession>A0A378YJR6</accession>
<proteinExistence type="predicted"/>
<feature type="active site" evidence="4">
    <location>
        <position position="12"/>
    </location>
</feature>
<dbReference type="Proteomes" id="UP000255467">
    <property type="component" value="Unassembled WGS sequence"/>
</dbReference>
<keyword evidence="4" id="KW-0145">Chemotaxis</keyword>
<feature type="active site" evidence="4">
    <location>
        <position position="131"/>
    </location>
</feature>
<feature type="domain" description="CheB-type methylesterase" evidence="5">
    <location>
        <begin position="1"/>
        <end position="189"/>
    </location>
</feature>
<dbReference type="SUPFAM" id="SSF52738">
    <property type="entry name" value="Methylesterase CheB, C-terminal domain"/>
    <property type="match status" value="1"/>
</dbReference>
<protein>
    <recommendedName>
        <fullName evidence="2">protein-glutamate methylesterase</fullName>
        <ecNumber evidence="2">3.1.1.61</ecNumber>
    </recommendedName>
</protein>
<evidence type="ECO:0000256" key="2">
    <source>
        <dbReference type="ARBA" id="ARBA00039140"/>
    </source>
</evidence>
<dbReference type="EMBL" id="UGRY01000002">
    <property type="protein sequence ID" value="SUA77003.1"/>
    <property type="molecule type" value="Genomic_DNA"/>
</dbReference>
<evidence type="ECO:0000256" key="3">
    <source>
        <dbReference type="ARBA" id="ARBA00048267"/>
    </source>
</evidence>
<evidence type="ECO:0000259" key="5">
    <source>
        <dbReference type="PROSITE" id="PS50122"/>
    </source>
</evidence>
<keyword evidence="7" id="KW-1185">Reference proteome</keyword>
<comment type="catalytic activity">
    <reaction evidence="3">
        <text>[protein]-L-glutamate 5-O-methyl ester + H2O = L-glutamyl-[protein] + methanol + H(+)</text>
        <dbReference type="Rhea" id="RHEA:23236"/>
        <dbReference type="Rhea" id="RHEA-COMP:10208"/>
        <dbReference type="Rhea" id="RHEA-COMP:10311"/>
        <dbReference type="ChEBI" id="CHEBI:15377"/>
        <dbReference type="ChEBI" id="CHEBI:15378"/>
        <dbReference type="ChEBI" id="CHEBI:17790"/>
        <dbReference type="ChEBI" id="CHEBI:29973"/>
        <dbReference type="ChEBI" id="CHEBI:82795"/>
        <dbReference type="EC" id="3.1.1.61"/>
    </reaction>
</comment>
<dbReference type="GO" id="GO:0000156">
    <property type="term" value="F:phosphorelay response regulator activity"/>
    <property type="evidence" value="ECO:0007669"/>
    <property type="project" value="InterPro"/>
</dbReference>
<dbReference type="GO" id="GO:0008984">
    <property type="term" value="F:protein-glutamate methylesterase activity"/>
    <property type="evidence" value="ECO:0007669"/>
    <property type="project" value="UniProtKB-EC"/>
</dbReference>
<dbReference type="PIRSF" id="PIRSF036461">
    <property type="entry name" value="Chmtx_methlestr"/>
    <property type="match status" value="1"/>
</dbReference>
<dbReference type="CDD" id="cd16433">
    <property type="entry name" value="CheB"/>
    <property type="match status" value="1"/>
</dbReference>